<dbReference type="AlphaFoldDB" id="A0A8C5X729"/>
<name>A0A8C5X729_9PASS</name>
<dbReference type="InterPro" id="IPR030476">
    <property type="entry name" value="Pentaxin_CS"/>
</dbReference>
<sequence length="80" mass="8614">MPGLVTPVWAPEPQHHSCFTWASHKADDFPGLTQVCARMRDASISPSGTAEASTQLFVCLSVSPHSALSHFHIPIVSPHP</sequence>
<organism evidence="1 2">
    <name type="scientific">Malurus cyaneus samueli</name>
    <dbReference type="NCBI Taxonomy" id="2593467"/>
    <lineage>
        <taxon>Eukaryota</taxon>
        <taxon>Metazoa</taxon>
        <taxon>Chordata</taxon>
        <taxon>Craniata</taxon>
        <taxon>Vertebrata</taxon>
        <taxon>Euteleostomi</taxon>
        <taxon>Archelosauria</taxon>
        <taxon>Archosauria</taxon>
        <taxon>Dinosauria</taxon>
        <taxon>Saurischia</taxon>
        <taxon>Theropoda</taxon>
        <taxon>Coelurosauria</taxon>
        <taxon>Aves</taxon>
        <taxon>Neognathae</taxon>
        <taxon>Neoaves</taxon>
        <taxon>Telluraves</taxon>
        <taxon>Australaves</taxon>
        <taxon>Passeriformes</taxon>
        <taxon>Meliphagoidea</taxon>
        <taxon>Maluridae</taxon>
        <taxon>Malurus</taxon>
    </lineage>
</organism>
<evidence type="ECO:0000313" key="2">
    <source>
        <dbReference type="Proteomes" id="UP000694560"/>
    </source>
</evidence>
<dbReference type="Proteomes" id="UP000694560">
    <property type="component" value="Unplaced"/>
</dbReference>
<reference evidence="1" key="2">
    <citation type="submission" date="2025-09" db="UniProtKB">
        <authorList>
            <consortium name="Ensembl"/>
        </authorList>
    </citation>
    <scope>IDENTIFICATION</scope>
</reference>
<dbReference type="Ensembl" id="ENSMCST00000015772.1">
    <property type="protein sequence ID" value="ENSMCSP00000015379.1"/>
    <property type="gene ID" value="ENSMCSG00000010821.1"/>
</dbReference>
<evidence type="ECO:0000313" key="1">
    <source>
        <dbReference type="Ensembl" id="ENSMCSP00000015379.1"/>
    </source>
</evidence>
<dbReference type="PROSITE" id="PS00289">
    <property type="entry name" value="PTX_1"/>
    <property type="match status" value="1"/>
</dbReference>
<keyword evidence="2" id="KW-1185">Reference proteome</keyword>
<protein>
    <submittedName>
        <fullName evidence="1">Uncharacterized protein</fullName>
    </submittedName>
</protein>
<proteinExistence type="predicted"/>
<reference evidence="1" key="1">
    <citation type="submission" date="2025-08" db="UniProtKB">
        <authorList>
            <consortium name="Ensembl"/>
        </authorList>
    </citation>
    <scope>IDENTIFICATION</scope>
</reference>
<accession>A0A8C5X729</accession>